<reference evidence="15 16" key="1">
    <citation type="submission" date="2017-03" db="EMBL/GenBank/DDBJ databases">
        <title>Draft Genome sequence of Marispirochaeta sp. strain JC444.</title>
        <authorList>
            <person name="Shivani Y."/>
            <person name="Subhash Y."/>
            <person name="Sasikala C."/>
            <person name="Ramana C."/>
        </authorList>
    </citation>
    <scope>NUCLEOTIDE SEQUENCE [LARGE SCALE GENOMIC DNA]</scope>
    <source>
        <strain evidence="15 16">JC444</strain>
    </source>
</reference>
<comment type="cofactor">
    <cofactor evidence="1">
        <name>[4Fe-4S] cluster</name>
        <dbReference type="ChEBI" id="CHEBI:49883"/>
    </cofactor>
</comment>
<evidence type="ECO:0000256" key="1">
    <source>
        <dbReference type="ARBA" id="ARBA00001966"/>
    </source>
</evidence>
<dbReference type="GO" id="GO:0046872">
    <property type="term" value="F:metal ion binding"/>
    <property type="evidence" value="ECO:0007669"/>
    <property type="project" value="UniProtKB-KW"/>
</dbReference>
<keyword evidence="5" id="KW-0963">Cytoplasm</keyword>
<evidence type="ECO:0000256" key="10">
    <source>
        <dbReference type="ARBA" id="ARBA00023004"/>
    </source>
</evidence>
<evidence type="ECO:0000256" key="13">
    <source>
        <dbReference type="SAM" id="MobiDB-lite"/>
    </source>
</evidence>
<evidence type="ECO:0000259" key="14">
    <source>
        <dbReference type="PROSITE" id="PS51918"/>
    </source>
</evidence>
<dbReference type="InterPro" id="IPR058240">
    <property type="entry name" value="rSAM_sf"/>
</dbReference>
<evidence type="ECO:0000256" key="6">
    <source>
        <dbReference type="ARBA" id="ARBA00022603"/>
    </source>
</evidence>
<comment type="subcellular location">
    <subcellularLocation>
        <location evidence="2">Cytoplasm</location>
    </subcellularLocation>
</comment>
<dbReference type="GO" id="GO:0070475">
    <property type="term" value="P:rRNA base methylation"/>
    <property type="evidence" value="ECO:0007669"/>
    <property type="project" value="TreeGrafter"/>
</dbReference>
<keyword evidence="9" id="KW-0479">Metal-binding</keyword>
<sequence>MTLDPLSFSFSGLTDEFRRRYGKGEYYADPFFRSLYQRGSTGLSGLPQFFSRPELARQIRNDFTLRLPEIKTVLRDETSIKLLLQYPDGARIETVVLFMSTYASLCVSTQVGCARGCSFCETGRLGFKRNLTAGEIVAQQMLVQFYLGIRVSNIVFMGMGEPFDNYDQLLISIDVLKDQRGSNITASGMTISTAGHVPGIRRLARLIREEPERGIRRLSLAVSLHSVDNRQRSAIMPINRVWPLEELRSALLEFPLSRKRDRIFIEYTLIPGFNDHPEAVRGLIDYLEGIPSCVNIIPCNPVSSGGFPRPGRDQVEKFFKALVAGGQYCRVRDTRGDSIRAACGQLGELAGHGHKNVSNPGAGGTGEPLSLSV</sequence>
<protein>
    <recommendedName>
        <fullName evidence="14">Radical SAM core domain-containing protein</fullName>
    </recommendedName>
</protein>
<keyword evidence="6" id="KW-0489">Methyltransferase</keyword>
<evidence type="ECO:0000313" key="16">
    <source>
        <dbReference type="Proteomes" id="UP000192343"/>
    </source>
</evidence>
<keyword evidence="11" id="KW-0411">Iron-sulfur</keyword>
<keyword evidence="12" id="KW-1015">Disulfide bond</keyword>
<evidence type="ECO:0000256" key="11">
    <source>
        <dbReference type="ARBA" id="ARBA00023014"/>
    </source>
</evidence>
<dbReference type="Proteomes" id="UP000192343">
    <property type="component" value="Unassembled WGS sequence"/>
</dbReference>
<dbReference type="SFLD" id="SFLDS00029">
    <property type="entry name" value="Radical_SAM"/>
    <property type="match status" value="1"/>
</dbReference>
<dbReference type="GO" id="GO:0030488">
    <property type="term" value="P:tRNA methylation"/>
    <property type="evidence" value="ECO:0007669"/>
    <property type="project" value="TreeGrafter"/>
</dbReference>
<dbReference type="Pfam" id="PF04055">
    <property type="entry name" value="Radical_SAM"/>
    <property type="match status" value="1"/>
</dbReference>
<dbReference type="GO" id="GO:0051539">
    <property type="term" value="F:4 iron, 4 sulfur cluster binding"/>
    <property type="evidence" value="ECO:0007669"/>
    <property type="project" value="UniProtKB-KW"/>
</dbReference>
<dbReference type="SFLD" id="SFLDG01062">
    <property type="entry name" value="methyltransferase_(Class_A)"/>
    <property type="match status" value="1"/>
</dbReference>
<evidence type="ECO:0000256" key="7">
    <source>
        <dbReference type="ARBA" id="ARBA00022679"/>
    </source>
</evidence>
<dbReference type="InterPro" id="IPR007197">
    <property type="entry name" value="rSAM"/>
</dbReference>
<evidence type="ECO:0000256" key="8">
    <source>
        <dbReference type="ARBA" id="ARBA00022691"/>
    </source>
</evidence>
<gene>
    <name evidence="15" type="ORF">B4O97_16970</name>
</gene>
<comment type="caution">
    <text evidence="15">The sequence shown here is derived from an EMBL/GenBank/DDBJ whole genome shotgun (WGS) entry which is preliminary data.</text>
</comment>
<name>A0A1Y1RTW8_9SPIO</name>
<dbReference type="STRING" id="1963862.B4O97_16970"/>
<evidence type="ECO:0000256" key="4">
    <source>
        <dbReference type="ARBA" id="ARBA00022485"/>
    </source>
</evidence>
<evidence type="ECO:0000256" key="12">
    <source>
        <dbReference type="ARBA" id="ARBA00023157"/>
    </source>
</evidence>
<dbReference type="PANTHER" id="PTHR30544:SF5">
    <property type="entry name" value="RADICAL SAM CORE DOMAIN-CONTAINING PROTEIN"/>
    <property type="match status" value="1"/>
</dbReference>
<organism evidence="15 16">
    <name type="scientific">Marispirochaeta aestuarii</name>
    <dbReference type="NCBI Taxonomy" id="1963862"/>
    <lineage>
        <taxon>Bacteria</taxon>
        <taxon>Pseudomonadati</taxon>
        <taxon>Spirochaetota</taxon>
        <taxon>Spirochaetia</taxon>
        <taxon>Spirochaetales</taxon>
        <taxon>Spirochaetaceae</taxon>
        <taxon>Marispirochaeta</taxon>
    </lineage>
</organism>
<keyword evidence="8" id="KW-0949">S-adenosyl-L-methionine</keyword>
<dbReference type="PANTHER" id="PTHR30544">
    <property type="entry name" value="23S RRNA METHYLTRANSFERASE"/>
    <property type="match status" value="1"/>
</dbReference>
<dbReference type="InterPro" id="IPR040072">
    <property type="entry name" value="Methyltransferase_A"/>
</dbReference>
<evidence type="ECO:0000256" key="5">
    <source>
        <dbReference type="ARBA" id="ARBA00022490"/>
    </source>
</evidence>
<dbReference type="EMBL" id="MWQY01000025">
    <property type="protein sequence ID" value="ORC31205.1"/>
    <property type="molecule type" value="Genomic_DNA"/>
</dbReference>
<proteinExistence type="inferred from homology"/>
<dbReference type="InterPro" id="IPR013785">
    <property type="entry name" value="Aldolase_TIM"/>
</dbReference>
<evidence type="ECO:0000313" key="15">
    <source>
        <dbReference type="EMBL" id="ORC31205.1"/>
    </source>
</evidence>
<keyword evidence="4" id="KW-0004">4Fe-4S</keyword>
<keyword evidence="10" id="KW-0408">Iron</keyword>
<dbReference type="CDD" id="cd01335">
    <property type="entry name" value="Radical_SAM"/>
    <property type="match status" value="1"/>
</dbReference>
<keyword evidence="7" id="KW-0808">Transferase</keyword>
<accession>A0A1Y1RTW8</accession>
<dbReference type="SFLD" id="SFLDF00275">
    <property type="entry name" value="adenosine_C2_methyltransferase"/>
    <property type="match status" value="1"/>
</dbReference>
<dbReference type="InterPro" id="IPR004383">
    <property type="entry name" value="rRNA_lsu_MTrfase_RlmN/Cfr"/>
</dbReference>
<dbReference type="AlphaFoldDB" id="A0A1Y1RTW8"/>
<dbReference type="GO" id="GO:0008173">
    <property type="term" value="F:RNA methyltransferase activity"/>
    <property type="evidence" value="ECO:0007669"/>
    <property type="project" value="InterPro"/>
</dbReference>
<dbReference type="PIRSF" id="PIRSF006004">
    <property type="entry name" value="CHP00048"/>
    <property type="match status" value="1"/>
</dbReference>
<dbReference type="GO" id="GO:0005737">
    <property type="term" value="C:cytoplasm"/>
    <property type="evidence" value="ECO:0007669"/>
    <property type="project" value="UniProtKB-SubCell"/>
</dbReference>
<comment type="similarity">
    <text evidence="3">Belongs to the radical SAM superfamily. RlmN family.</text>
</comment>
<evidence type="ECO:0000256" key="9">
    <source>
        <dbReference type="ARBA" id="ARBA00022723"/>
    </source>
</evidence>
<dbReference type="PROSITE" id="PS51918">
    <property type="entry name" value="RADICAL_SAM"/>
    <property type="match status" value="1"/>
</dbReference>
<dbReference type="Gene3D" id="3.20.20.70">
    <property type="entry name" value="Aldolase class I"/>
    <property type="match status" value="1"/>
</dbReference>
<evidence type="ECO:0000256" key="3">
    <source>
        <dbReference type="ARBA" id="ARBA00007544"/>
    </source>
</evidence>
<evidence type="ECO:0000256" key="2">
    <source>
        <dbReference type="ARBA" id="ARBA00004496"/>
    </source>
</evidence>
<feature type="domain" description="Radical SAM core" evidence="14">
    <location>
        <begin position="99"/>
        <end position="340"/>
    </location>
</feature>
<dbReference type="SUPFAM" id="SSF102114">
    <property type="entry name" value="Radical SAM enzymes"/>
    <property type="match status" value="1"/>
</dbReference>
<keyword evidence="16" id="KW-1185">Reference proteome</keyword>
<feature type="region of interest" description="Disordered" evidence="13">
    <location>
        <begin position="354"/>
        <end position="373"/>
    </location>
</feature>